<evidence type="ECO:0000313" key="2">
    <source>
        <dbReference type="Proteomes" id="UP000828941"/>
    </source>
</evidence>
<sequence length="97" mass="10975">MAQTNTNTVDNPSHSKKDAEPIGLKVPPPALKTASMPSELTHIANFLEDEHQIGFHRDHPPNHGRYAALNCNQLFEALHRLYLDSFNAHWPHFRSLA</sequence>
<comment type="caution">
    <text evidence="1">The sequence shown here is derived from an EMBL/GenBank/DDBJ whole genome shotgun (WGS) entry which is preliminary data.</text>
</comment>
<evidence type="ECO:0000313" key="1">
    <source>
        <dbReference type="EMBL" id="KAI4322749.1"/>
    </source>
</evidence>
<accession>A0ACB9MGZ4</accession>
<dbReference type="EMBL" id="CM039434">
    <property type="protein sequence ID" value="KAI4322749.1"/>
    <property type="molecule type" value="Genomic_DNA"/>
</dbReference>
<protein>
    <submittedName>
        <fullName evidence="1">Uncharacterized protein</fullName>
    </submittedName>
</protein>
<proteinExistence type="predicted"/>
<gene>
    <name evidence="1" type="ORF">L6164_022415</name>
</gene>
<organism evidence="1 2">
    <name type="scientific">Bauhinia variegata</name>
    <name type="common">Purple orchid tree</name>
    <name type="synonym">Phanera variegata</name>
    <dbReference type="NCBI Taxonomy" id="167791"/>
    <lineage>
        <taxon>Eukaryota</taxon>
        <taxon>Viridiplantae</taxon>
        <taxon>Streptophyta</taxon>
        <taxon>Embryophyta</taxon>
        <taxon>Tracheophyta</taxon>
        <taxon>Spermatophyta</taxon>
        <taxon>Magnoliopsida</taxon>
        <taxon>eudicotyledons</taxon>
        <taxon>Gunneridae</taxon>
        <taxon>Pentapetalae</taxon>
        <taxon>rosids</taxon>
        <taxon>fabids</taxon>
        <taxon>Fabales</taxon>
        <taxon>Fabaceae</taxon>
        <taxon>Cercidoideae</taxon>
        <taxon>Cercideae</taxon>
        <taxon>Bauhiniinae</taxon>
        <taxon>Bauhinia</taxon>
    </lineage>
</organism>
<keyword evidence="2" id="KW-1185">Reference proteome</keyword>
<dbReference type="Proteomes" id="UP000828941">
    <property type="component" value="Chromosome 9"/>
</dbReference>
<name>A0ACB9MGZ4_BAUVA</name>
<reference evidence="1 2" key="1">
    <citation type="journal article" date="2022" name="DNA Res.">
        <title>Chromosomal-level genome assembly of the orchid tree Bauhinia variegata (Leguminosae; Cercidoideae) supports the allotetraploid origin hypothesis of Bauhinia.</title>
        <authorList>
            <person name="Zhong Y."/>
            <person name="Chen Y."/>
            <person name="Zheng D."/>
            <person name="Pang J."/>
            <person name="Liu Y."/>
            <person name="Luo S."/>
            <person name="Meng S."/>
            <person name="Qian L."/>
            <person name="Wei D."/>
            <person name="Dai S."/>
            <person name="Zhou R."/>
        </authorList>
    </citation>
    <scope>NUCLEOTIDE SEQUENCE [LARGE SCALE GENOMIC DNA]</scope>
    <source>
        <strain evidence="1">BV-YZ2020</strain>
    </source>
</reference>